<protein>
    <submittedName>
        <fullName evidence="4">Nucleoside-diphosphate-sugar epimerase</fullName>
    </submittedName>
</protein>
<dbReference type="STRING" id="1121409.SAMN02745124_01021"/>
<dbReference type="SUPFAM" id="SSF51735">
    <property type="entry name" value="NAD(P)-binding Rossmann-fold domains"/>
    <property type="match status" value="1"/>
</dbReference>
<name>A0A1M5U6J9_9BACT</name>
<dbReference type="InterPro" id="IPR050177">
    <property type="entry name" value="Lipid_A_modif_metabolic_enz"/>
</dbReference>
<evidence type="ECO:0000313" key="4">
    <source>
        <dbReference type="EMBL" id="SHH58343.1"/>
    </source>
</evidence>
<keyword evidence="5" id="KW-1185">Reference proteome</keyword>
<proteinExistence type="inferred from homology"/>
<dbReference type="InterPro" id="IPR036291">
    <property type="entry name" value="NAD(P)-bd_dom_sf"/>
</dbReference>
<dbReference type="RefSeq" id="WP_073373859.1">
    <property type="nucleotide sequence ID" value="NZ_FQXS01000004.1"/>
</dbReference>
<gene>
    <name evidence="4" type="ORF">SAMN02745124_01021</name>
</gene>
<accession>A0A1M5U6J9</accession>
<keyword evidence="2" id="KW-0560">Oxidoreductase</keyword>
<evidence type="ECO:0000256" key="2">
    <source>
        <dbReference type="ARBA" id="ARBA00023002"/>
    </source>
</evidence>
<dbReference type="OrthoDB" id="9814124at2"/>
<dbReference type="Proteomes" id="UP000184139">
    <property type="component" value="Unassembled WGS sequence"/>
</dbReference>
<dbReference type="InterPro" id="IPR002225">
    <property type="entry name" value="3Beta_OHSteriod_DH/Estase"/>
</dbReference>
<comment type="similarity">
    <text evidence="1">Belongs to the 3-beta-HSD family.</text>
</comment>
<dbReference type="Gene3D" id="3.40.50.720">
    <property type="entry name" value="NAD(P)-binding Rossmann-like Domain"/>
    <property type="match status" value="1"/>
</dbReference>
<sequence>MNTILVTGGGGFVGSALVARLCEQGHRVTALARHYYPELERHGGRSLIGDITDLDCVRRSCRDVETVFHVAAKAGIWGRRQEYEQTNVHGTVNVIQACRENGVARLVYTSTPSVVFDRADITGGDETLPYSDNFLCHYARSKARAEHQVLAANSERLKTCAIRPHLIWGPGDPHLIPRLVDRGRRRELSIVGDGTNQVDISYIDNVVHAHLLAWQCLEKSDKCGGQAYFIGQEHPVKLWRWINELFAELQIPPVRRRVARPLAYCAGALLETVYRSLNLRGEPKMTRFLAEQLSRSHYFSHAKALRDIGYQPIVSLAEGQQRLLTWIRSI</sequence>
<dbReference type="EMBL" id="FQXS01000004">
    <property type="protein sequence ID" value="SHH58343.1"/>
    <property type="molecule type" value="Genomic_DNA"/>
</dbReference>
<dbReference type="GO" id="GO:0006694">
    <property type="term" value="P:steroid biosynthetic process"/>
    <property type="evidence" value="ECO:0007669"/>
    <property type="project" value="InterPro"/>
</dbReference>
<evidence type="ECO:0000259" key="3">
    <source>
        <dbReference type="Pfam" id="PF01073"/>
    </source>
</evidence>
<evidence type="ECO:0000256" key="1">
    <source>
        <dbReference type="ARBA" id="ARBA00009219"/>
    </source>
</evidence>
<dbReference type="Pfam" id="PF01073">
    <property type="entry name" value="3Beta_HSD"/>
    <property type="match status" value="1"/>
</dbReference>
<dbReference type="PANTHER" id="PTHR43245">
    <property type="entry name" value="BIFUNCTIONAL POLYMYXIN RESISTANCE PROTEIN ARNA"/>
    <property type="match status" value="1"/>
</dbReference>
<dbReference type="GO" id="GO:0016616">
    <property type="term" value="F:oxidoreductase activity, acting on the CH-OH group of donors, NAD or NADP as acceptor"/>
    <property type="evidence" value="ECO:0007669"/>
    <property type="project" value="InterPro"/>
</dbReference>
<organism evidence="4 5">
    <name type="scientific">Desulfofustis glycolicus DSM 9705</name>
    <dbReference type="NCBI Taxonomy" id="1121409"/>
    <lineage>
        <taxon>Bacteria</taxon>
        <taxon>Pseudomonadati</taxon>
        <taxon>Thermodesulfobacteriota</taxon>
        <taxon>Desulfobulbia</taxon>
        <taxon>Desulfobulbales</taxon>
        <taxon>Desulfocapsaceae</taxon>
        <taxon>Desulfofustis</taxon>
    </lineage>
</organism>
<reference evidence="4 5" key="1">
    <citation type="submission" date="2016-11" db="EMBL/GenBank/DDBJ databases">
        <authorList>
            <person name="Jaros S."/>
            <person name="Januszkiewicz K."/>
            <person name="Wedrychowicz H."/>
        </authorList>
    </citation>
    <scope>NUCLEOTIDE SEQUENCE [LARGE SCALE GENOMIC DNA]</scope>
    <source>
        <strain evidence="4 5">DSM 9705</strain>
    </source>
</reference>
<dbReference type="PANTHER" id="PTHR43245:SF51">
    <property type="entry name" value="SHORT CHAIN DEHYDROGENASE_REDUCTASE FAMILY 42E, MEMBER 2"/>
    <property type="match status" value="1"/>
</dbReference>
<evidence type="ECO:0000313" key="5">
    <source>
        <dbReference type="Proteomes" id="UP000184139"/>
    </source>
</evidence>
<feature type="domain" description="3-beta hydroxysteroid dehydrogenase/isomerase" evidence="3">
    <location>
        <begin position="5"/>
        <end position="251"/>
    </location>
</feature>
<dbReference type="AlphaFoldDB" id="A0A1M5U6J9"/>